<dbReference type="STRING" id="35752.SAMN05421541_106198"/>
<protein>
    <submittedName>
        <fullName evidence="1">Uncharacterized protein</fullName>
    </submittedName>
</protein>
<dbReference type="AlphaFoldDB" id="A0A1I2G3L0"/>
<reference evidence="1 2" key="1">
    <citation type="submission" date="2016-10" db="EMBL/GenBank/DDBJ databases">
        <authorList>
            <person name="de Groot N.N."/>
        </authorList>
    </citation>
    <scope>NUCLEOTIDE SEQUENCE [LARGE SCALE GENOMIC DNA]</scope>
    <source>
        <strain evidence="1 2">DSM 43019</strain>
    </source>
</reference>
<gene>
    <name evidence="1" type="ORF">SAMN05421541_106198</name>
</gene>
<proteinExistence type="predicted"/>
<dbReference type="EMBL" id="FONV01000006">
    <property type="protein sequence ID" value="SFF12225.1"/>
    <property type="molecule type" value="Genomic_DNA"/>
</dbReference>
<accession>A0A1I2G3L0</accession>
<organism evidence="1 2">
    <name type="scientific">Actinoplanes philippinensis</name>
    <dbReference type="NCBI Taxonomy" id="35752"/>
    <lineage>
        <taxon>Bacteria</taxon>
        <taxon>Bacillati</taxon>
        <taxon>Actinomycetota</taxon>
        <taxon>Actinomycetes</taxon>
        <taxon>Micromonosporales</taxon>
        <taxon>Micromonosporaceae</taxon>
        <taxon>Actinoplanes</taxon>
    </lineage>
</organism>
<evidence type="ECO:0000313" key="1">
    <source>
        <dbReference type="EMBL" id="SFF12225.1"/>
    </source>
</evidence>
<dbReference type="Proteomes" id="UP000199645">
    <property type="component" value="Unassembled WGS sequence"/>
</dbReference>
<evidence type="ECO:0000313" key="2">
    <source>
        <dbReference type="Proteomes" id="UP000199645"/>
    </source>
</evidence>
<name>A0A1I2G3L0_9ACTN</name>
<sequence>MLRIGFDADGRPVVIEEYSGFLHGRLHYETFLRYDGDLAEAAHYDPDRPIYLHEYHFEGGLMRSAEMVARGGSGRETYTYADGRISRVAIEDDRRSRSVLTAEHDDAGLFRLVETAGGRSEVRYERPPTGFDLGAACRDIEDTLVRLIPAAAAGLAADGPVDCIALSYHLPAELSVEICAATAEERAALRSIDAPAAWAPADFTAVAEVAADDTAALRLVRQELTLLDTRDHDVAAGSEAGRRLLCAVAARLNDHDWPGTLPVTDDFLVYAVDLELADLHRNLTDCLTPDQLARARERGLL</sequence>
<keyword evidence="2" id="KW-1185">Reference proteome</keyword>